<gene>
    <name evidence="5" type="ORF">CRH09_15770</name>
</gene>
<dbReference type="GO" id="GO:0003700">
    <property type="term" value="F:DNA-binding transcription factor activity"/>
    <property type="evidence" value="ECO:0007669"/>
    <property type="project" value="InterPro"/>
</dbReference>
<evidence type="ECO:0000256" key="1">
    <source>
        <dbReference type="ARBA" id="ARBA00023015"/>
    </source>
</evidence>
<sequence length="254" mass="28469">MQEAVERAIETIWNRYDEPLTLAELADEAILSRFYFSRVFRMVTGTSPGRFLTAVRLFKAKNLLLATPMTVTEISYRVGYNSLGTFTSRFTRCVGMSPTQYRYLSRSGLARLESPLPNSADACGSIVGNLHLPETDTPLRIYVGAFESVVAQGSPISCDVVDTRRPYRLTGVPKGDWFIRAVAVNTRDLDPEPWNRRPLFVSAQHWAQSCGDVQQVDIDMRPMHLIDLPILLALPELDGHERPEQTPVAVLAGR</sequence>
<evidence type="ECO:0000256" key="3">
    <source>
        <dbReference type="ARBA" id="ARBA00023163"/>
    </source>
</evidence>
<dbReference type="EMBL" id="CP023778">
    <property type="protein sequence ID" value="ATL67440.1"/>
    <property type="molecule type" value="Genomic_DNA"/>
</dbReference>
<dbReference type="RefSeq" id="WP_098694581.1">
    <property type="nucleotide sequence ID" value="NZ_CP023778.1"/>
</dbReference>
<evidence type="ECO:0000313" key="6">
    <source>
        <dbReference type="Proteomes" id="UP000221961"/>
    </source>
</evidence>
<dbReference type="PROSITE" id="PS01124">
    <property type="entry name" value="HTH_ARAC_FAMILY_2"/>
    <property type="match status" value="1"/>
</dbReference>
<evidence type="ECO:0000313" key="5">
    <source>
        <dbReference type="EMBL" id="ATL67440.1"/>
    </source>
</evidence>
<feature type="domain" description="HTH araC/xylS-type" evidence="4">
    <location>
        <begin position="6"/>
        <end position="104"/>
    </location>
</feature>
<dbReference type="PANTHER" id="PTHR43280:SF28">
    <property type="entry name" value="HTH-TYPE TRANSCRIPTIONAL ACTIVATOR RHAS"/>
    <property type="match status" value="1"/>
</dbReference>
<accession>A0A291RJG7</accession>
<dbReference type="KEGG" id="ntp:CRH09_15770"/>
<name>A0A291RJG7_9NOCA</name>
<dbReference type="Pfam" id="PF12833">
    <property type="entry name" value="HTH_18"/>
    <property type="match status" value="1"/>
</dbReference>
<evidence type="ECO:0000256" key="2">
    <source>
        <dbReference type="ARBA" id="ARBA00023125"/>
    </source>
</evidence>
<dbReference type="PRINTS" id="PR00032">
    <property type="entry name" value="HTHARAC"/>
</dbReference>
<dbReference type="SUPFAM" id="SSF46689">
    <property type="entry name" value="Homeodomain-like"/>
    <property type="match status" value="2"/>
</dbReference>
<dbReference type="InterPro" id="IPR018062">
    <property type="entry name" value="HTH_AraC-typ_CS"/>
</dbReference>
<dbReference type="AlphaFoldDB" id="A0A291RJG7"/>
<dbReference type="GO" id="GO:0043565">
    <property type="term" value="F:sequence-specific DNA binding"/>
    <property type="evidence" value="ECO:0007669"/>
    <property type="project" value="InterPro"/>
</dbReference>
<dbReference type="SMART" id="SM00342">
    <property type="entry name" value="HTH_ARAC"/>
    <property type="match status" value="1"/>
</dbReference>
<dbReference type="InterPro" id="IPR009057">
    <property type="entry name" value="Homeodomain-like_sf"/>
</dbReference>
<dbReference type="PROSITE" id="PS00041">
    <property type="entry name" value="HTH_ARAC_FAMILY_1"/>
    <property type="match status" value="1"/>
</dbReference>
<proteinExistence type="predicted"/>
<dbReference type="InterPro" id="IPR020449">
    <property type="entry name" value="Tscrpt_reg_AraC-type_HTH"/>
</dbReference>
<keyword evidence="3" id="KW-0804">Transcription</keyword>
<dbReference type="Proteomes" id="UP000221961">
    <property type="component" value="Chromosome"/>
</dbReference>
<keyword evidence="1" id="KW-0805">Transcription regulation</keyword>
<reference evidence="5 6" key="1">
    <citation type="submission" date="2017-10" db="EMBL/GenBank/DDBJ databases">
        <title>Comparative genomics between pathogenic Norcardia.</title>
        <authorList>
            <person name="Zeng L."/>
        </authorList>
    </citation>
    <scope>NUCLEOTIDE SEQUENCE [LARGE SCALE GENOMIC DNA]</scope>
    <source>
        <strain evidence="5 6">NC_YFY_NT001</strain>
    </source>
</reference>
<dbReference type="Gene3D" id="1.10.10.60">
    <property type="entry name" value="Homeodomain-like"/>
    <property type="match status" value="2"/>
</dbReference>
<dbReference type="InterPro" id="IPR018060">
    <property type="entry name" value="HTH_AraC"/>
</dbReference>
<dbReference type="PANTHER" id="PTHR43280">
    <property type="entry name" value="ARAC-FAMILY TRANSCRIPTIONAL REGULATOR"/>
    <property type="match status" value="1"/>
</dbReference>
<organism evidence="5 6">
    <name type="scientific">Nocardia terpenica</name>
    <dbReference type="NCBI Taxonomy" id="455432"/>
    <lineage>
        <taxon>Bacteria</taxon>
        <taxon>Bacillati</taxon>
        <taxon>Actinomycetota</taxon>
        <taxon>Actinomycetes</taxon>
        <taxon>Mycobacteriales</taxon>
        <taxon>Nocardiaceae</taxon>
        <taxon>Nocardia</taxon>
    </lineage>
</organism>
<evidence type="ECO:0000259" key="4">
    <source>
        <dbReference type="PROSITE" id="PS01124"/>
    </source>
</evidence>
<keyword evidence="2" id="KW-0238">DNA-binding</keyword>
<protein>
    <submittedName>
        <fullName evidence="5">AraC family transcriptional regulator</fullName>
    </submittedName>
</protein>
<dbReference type="GeneID" id="88358836"/>